<reference evidence="1 2" key="1">
    <citation type="journal article" date="2005" name="Nature">
        <title>The map-based sequence of the rice genome.</title>
        <authorList>
            <consortium name="International rice genome sequencing project (IRGSP)"/>
            <person name="Matsumoto T."/>
            <person name="Wu J."/>
            <person name="Kanamori H."/>
            <person name="Katayose Y."/>
            <person name="Fujisawa M."/>
            <person name="Namiki N."/>
            <person name="Mizuno H."/>
            <person name="Yamamoto K."/>
            <person name="Antonio B.A."/>
            <person name="Baba T."/>
            <person name="Sakata K."/>
            <person name="Nagamura Y."/>
            <person name="Aoki H."/>
            <person name="Arikawa K."/>
            <person name="Arita K."/>
            <person name="Bito T."/>
            <person name="Chiden Y."/>
            <person name="Fujitsuka N."/>
            <person name="Fukunaka R."/>
            <person name="Hamada M."/>
            <person name="Harada C."/>
            <person name="Hayashi A."/>
            <person name="Hijishita S."/>
            <person name="Honda M."/>
            <person name="Hosokawa S."/>
            <person name="Ichikawa Y."/>
            <person name="Idonuma A."/>
            <person name="Iijima M."/>
            <person name="Ikeda M."/>
            <person name="Ikeno M."/>
            <person name="Ito K."/>
            <person name="Ito S."/>
            <person name="Ito T."/>
            <person name="Ito Y."/>
            <person name="Ito Y."/>
            <person name="Iwabuchi A."/>
            <person name="Kamiya K."/>
            <person name="Karasawa W."/>
            <person name="Kurita K."/>
            <person name="Katagiri S."/>
            <person name="Kikuta A."/>
            <person name="Kobayashi H."/>
            <person name="Kobayashi N."/>
            <person name="Machita K."/>
            <person name="Maehara T."/>
            <person name="Masukawa M."/>
            <person name="Mizubayashi T."/>
            <person name="Mukai Y."/>
            <person name="Nagasaki H."/>
            <person name="Nagata Y."/>
            <person name="Naito S."/>
            <person name="Nakashima M."/>
            <person name="Nakama Y."/>
            <person name="Nakamichi Y."/>
            <person name="Nakamura M."/>
            <person name="Meguro A."/>
            <person name="Negishi M."/>
            <person name="Ohta I."/>
            <person name="Ohta T."/>
            <person name="Okamoto M."/>
            <person name="Ono N."/>
            <person name="Saji S."/>
            <person name="Sakaguchi M."/>
            <person name="Sakai K."/>
            <person name="Shibata M."/>
            <person name="Shimokawa T."/>
            <person name="Song J."/>
            <person name="Takazaki Y."/>
            <person name="Terasawa K."/>
            <person name="Tsugane M."/>
            <person name="Tsuji K."/>
            <person name="Ueda S."/>
            <person name="Waki K."/>
            <person name="Yamagata H."/>
            <person name="Yamamoto M."/>
            <person name="Yamamoto S."/>
            <person name="Yamane H."/>
            <person name="Yoshiki S."/>
            <person name="Yoshihara R."/>
            <person name="Yukawa K."/>
            <person name="Zhong H."/>
            <person name="Yano M."/>
            <person name="Yuan Q."/>
            <person name="Ouyang S."/>
            <person name="Liu J."/>
            <person name="Jones K.M."/>
            <person name="Gansberger K."/>
            <person name="Moffat K."/>
            <person name="Hill J."/>
            <person name="Bera J."/>
            <person name="Fadrosh D."/>
            <person name="Jin S."/>
            <person name="Johri S."/>
            <person name="Kim M."/>
            <person name="Overton L."/>
            <person name="Reardon M."/>
            <person name="Tsitrin T."/>
            <person name="Vuong H."/>
            <person name="Weaver B."/>
            <person name="Ciecko A."/>
            <person name="Tallon L."/>
            <person name="Jackson J."/>
            <person name="Pai G."/>
            <person name="Aken S.V."/>
            <person name="Utterback T."/>
            <person name="Reidmuller S."/>
            <person name="Feldblyum T."/>
            <person name="Hsiao J."/>
            <person name="Zismann V."/>
            <person name="Iobst S."/>
            <person name="de Vazeille A.R."/>
            <person name="Buell C.R."/>
            <person name="Ying K."/>
            <person name="Li Y."/>
            <person name="Lu T."/>
            <person name="Huang Y."/>
            <person name="Zhao Q."/>
            <person name="Feng Q."/>
            <person name="Zhang L."/>
            <person name="Zhu J."/>
            <person name="Weng Q."/>
            <person name="Mu J."/>
            <person name="Lu Y."/>
            <person name="Fan D."/>
            <person name="Liu Y."/>
            <person name="Guan J."/>
            <person name="Zhang Y."/>
            <person name="Yu S."/>
            <person name="Liu X."/>
            <person name="Zhang Y."/>
            <person name="Hong G."/>
            <person name="Han B."/>
            <person name="Choisne N."/>
            <person name="Demange N."/>
            <person name="Orjeda G."/>
            <person name="Samain S."/>
            <person name="Cattolico L."/>
            <person name="Pelletier E."/>
            <person name="Couloux A."/>
            <person name="Segurens B."/>
            <person name="Wincker P."/>
            <person name="D'Hont A."/>
            <person name="Scarpelli C."/>
            <person name="Weissenbach J."/>
            <person name="Salanoubat M."/>
            <person name="Quetier F."/>
            <person name="Yu Y."/>
            <person name="Kim H.R."/>
            <person name="Rambo T."/>
            <person name="Currie J."/>
            <person name="Collura K."/>
            <person name="Luo M."/>
            <person name="Yang T."/>
            <person name="Ammiraju J.S.S."/>
            <person name="Engler F."/>
            <person name="Soderlund C."/>
            <person name="Wing R.A."/>
            <person name="Palmer L.E."/>
            <person name="de la Bastide M."/>
            <person name="Spiegel L."/>
            <person name="Nascimento L."/>
            <person name="Zutavern T."/>
            <person name="O'Shaughnessy A."/>
            <person name="Dike S."/>
            <person name="Dedhia N."/>
            <person name="Preston R."/>
            <person name="Balija V."/>
            <person name="McCombie W.R."/>
            <person name="Chow T."/>
            <person name="Chen H."/>
            <person name="Chung M."/>
            <person name="Chen C."/>
            <person name="Shaw J."/>
            <person name="Wu H."/>
            <person name="Hsiao K."/>
            <person name="Chao Y."/>
            <person name="Chu M."/>
            <person name="Cheng C."/>
            <person name="Hour A."/>
            <person name="Lee P."/>
            <person name="Lin S."/>
            <person name="Lin Y."/>
            <person name="Liou J."/>
            <person name="Liu S."/>
            <person name="Hsing Y."/>
            <person name="Raghuvanshi S."/>
            <person name="Mohanty A."/>
            <person name="Bharti A.K."/>
            <person name="Gaur A."/>
            <person name="Gupta V."/>
            <person name="Kumar D."/>
            <person name="Ravi V."/>
            <person name="Vij S."/>
            <person name="Kapur A."/>
            <person name="Khurana P."/>
            <person name="Khurana P."/>
            <person name="Khurana J.P."/>
            <person name="Tyagi A.K."/>
            <person name="Gaikwad K."/>
            <person name="Singh A."/>
            <person name="Dalal V."/>
            <person name="Srivastava S."/>
            <person name="Dixit A."/>
            <person name="Pal A.K."/>
            <person name="Ghazi I.A."/>
            <person name="Yadav M."/>
            <person name="Pandit A."/>
            <person name="Bhargava A."/>
            <person name="Sureshbabu K."/>
            <person name="Batra K."/>
            <person name="Sharma T.R."/>
            <person name="Mohapatra T."/>
            <person name="Singh N.K."/>
            <person name="Messing J."/>
            <person name="Nelson A.B."/>
            <person name="Fuks G."/>
            <person name="Kavchok S."/>
            <person name="Keizer G."/>
            <person name="Linton E."/>
            <person name="Llaca V."/>
            <person name="Song R."/>
            <person name="Tanyolac B."/>
            <person name="Young S."/>
            <person name="Ho-Il K."/>
            <person name="Hahn J.H."/>
            <person name="Sangsakoo G."/>
            <person name="Vanavichit A."/>
            <person name="de Mattos Luiz.A.T."/>
            <person name="Zimmer P.D."/>
            <person name="Malone G."/>
            <person name="Dellagostin O."/>
            <person name="de Oliveira A.C."/>
            <person name="Bevan M."/>
            <person name="Bancroft I."/>
            <person name="Minx P."/>
            <person name="Cordum H."/>
            <person name="Wilson R."/>
            <person name="Cheng Z."/>
            <person name="Jin W."/>
            <person name="Jiang J."/>
            <person name="Leong S.A."/>
            <person name="Iwama H."/>
            <person name="Gojobori T."/>
            <person name="Itoh T."/>
            <person name="Niimura Y."/>
            <person name="Fujii Y."/>
            <person name="Habara T."/>
            <person name="Sakai H."/>
            <person name="Sato Y."/>
            <person name="Wilson G."/>
            <person name="Kumar K."/>
            <person name="McCouch S."/>
            <person name="Juretic N."/>
            <person name="Hoen D."/>
            <person name="Wright S."/>
            <person name="Bruskiewich R."/>
            <person name="Bureau T."/>
            <person name="Miyao A."/>
            <person name="Hirochika H."/>
            <person name="Nishikawa T."/>
            <person name="Kadowaki K."/>
            <person name="Sugiura M."/>
            <person name="Burr B."/>
            <person name="Sasaki T."/>
        </authorList>
    </citation>
    <scope>NUCLEOTIDE SEQUENCE [LARGE SCALE GENOMIC DNA]</scope>
    <source>
        <strain evidence="2">cv. Nipponbare</strain>
    </source>
</reference>
<sequence length="158" mass="17532">MSKLVSDLTMSAVSSDRVVTMTVLPLALVFLNGAKNLSHLYSLSHGHISSKMSKNLLDCSLRSTSVWSCSRLCGSLSLPHLRLQLTSLATMLLKISLVRRSTSKRRETCTQILTWKCFFTLWSWNRCWVKVVLPIPPGPTTGRTARPSRSPVISLMAA</sequence>
<evidence type="ECO:0000313" key="1">
    <source>
        <dbReference type="EMBL" id="BAF25992.1"/>
    </source>
</evidence>
<reference evidence="2" key="2">
    <citation type="journal article" date="2008" name="Nucleic Acids Res.">
        <title>The rice annotation project database (RAP-DB): 2008 update.</title>
        <authorList>
            <consortium name="The rice annotation project (RAP)"/>
        </authorList>
    </citation>
    <scope>GENOME REANNOTATION</scope>
    <source>
        <strain evidence="2">cv. Nipponbare</strain>
    </source>
</reference>
<name>A0A0P0XRP4_ORYSJ</name>
<gene>
    <name evidence="1" type="ordered locus">Os10g0125600</name>
</gene>
<dbReference type="Gramene" id="Os10t0125600-02">
    <property type="protein sequence ID" value="Os10t0125600-02"/>
    <property type="gene ID" value="Os10g0125600"/>
</dbReference>
<evidence type="ECO:0000313" key="2">
    <source>
        <dbReference type="Proteomes" id="UP000000763"/>
    </source>
</evidence>
<dbReference type="Proteomes" id="UP000000763">
    <property type="component" value="Chromosome 10"/>
</dbReference>
<dbReference type="AlphaFoldDB" id="A0A0P0XRP4"/>
<protein>
    <submittedName>
        <fullName evidence="1">Os10g0125600 protein</fullName>
    </submittedName>
</protein>
<dbReference type="KEGG" id="dosa:Os10g0125600"/>
<accession>A0A0P0XRP4</accession>
<dbReference type="EMBL" id="AP008216">
    <property type="protein sequence ID" value="BAF25992.1"/>
    <property type="molecule type" value="Genomic_DNA"/>
</dbReference>
<proteinExistence type="predicted"/>
<organism evidence="1 2">
    <name type="scientific">Oryza sativa subsp. japonica</name>
    <name type="common">Rice</name>
    <dbReference type="NCBI Taxonomy" id="39947"/>
    <lineage>
        <taxon>Eukaryota</taxon>
        <taxon>Viridiplantae</taxon>
        <taxon>Streptophyta</taxon>
        <taxon>Embryophyta</taxon>
        <taxon>Tracheophyta</taxon>
        <taxon>Spermatophyta</taxon>
        <taxon>Magnoliopsida</taxon>
        <taxon>Liliopsida</taxon>
        <taxon>Poales</taxon>
        <taxon>Poaceae</taxon>
        <taxon>BOP clade</taxon>
        <taxon>Oryzoideae</taxon>
        <taxon>Oryzeae</taxon>
        <taxon>Oryzinae</taxon>
        <taxon>Oryza</taxon>
        <taxon>Oryza sativa</taxon>
    </lineage>
</organism>